<dbReference type="InterPro" id="IPR013083">
    <property type="entry name" value="Znf_RING/FYVE/PHD"/>
</dbReference>
<proteinExistence type="predicted"/>
<organism evidence="9 10">
    <name type="scientific">Dichomitus squalens</name>
    <dbReference type="NCBI Taxonomy" id="114155"/>
    <lineage>
        <taxon>Eukaryota</taxon>
        <taxon>Fungi</taxon>
        <taxon>Dikarya</taxon>
        <taxon>Basidiomycota</taxon>
        <taxon>Agaricomycotina</taxon>
        <taxon>Agaricomycetes</taxon>
        <taxon>Polyporales</taxon>
        <taxon>Polyporaceae</taxon>
        <taxon>Dichomitus</taxon>
    </lineage>
</organism>
<name>A0A4Q9PSK9_9APHY</name>
<dbReference type="GO" id="GO:0008270">
    <property type="term" value="F:zinc ion binding"/>
    <property type="evidence" value="ECO:0007669"/>
    <property type="project" value="UniProtKB-KW"/>
</dbReference>
<sequence length="543" mass="60080">MQLHYSNVNLLSVIPEKTMAKRKTVGCWQCGKMFTNEDSCRMHGRSKGHEWSAPVSVQPATSGKSIASTSTVTISGTPASTEGLLSNRMTSKFIHCPACNQIFGSWDGVTTHYSIFHATHRSTQASMYPCSVCKEFVDDQKVHYQQSPKHPKCTACKLGFEDAIELQKHMAARITCDVCVAHLLPALTMEEHYQMSSVHPKCESCLKAFRGSDELVMHLRGCGLKTTPEPAADDTKLSRDIPEHLKCAACVNTFGNEEQLKQHMSLRTTCDVCNVHITFATTLEDHYQESRAHPKCTNCWYAFKGQDELQMHQQCCRIKMTSVSARSPFAPVATMLSRTAPPVGVLDANRTLAMDSGDDELDGAFWEAARTRTFASMKSEWPQLYPSLQRQTDPSGEANTPPQVEHNWDDHTSVSSRFSDTAGSSHIPMQDEAVQLSQTAATRGEQDPLNRGGSSASPTWTAQSLNGNRAQDELQPSRALPSSESALPSWHCRSCLRDPCSDPVATMCGHIFCQSCMIREFSARMACPVCEQVVFIKLDLRGN</sequence>
<feature type="region of interest" description="Disordered" evidence="6">
    <location>
        <begin position="387"/>
        <end position="463"/>
    </location>
</feature>
<evidence type="ECO:0000259" key="7">
    <source>
        <dbReference type="PROSITE" id="PS50089"/>
    </source>
</evidence>
<evidence type="ECO:0000256" key="2">
    <source>
        <dbReference type="ARBA" id="ARBA00022737"/>
    </source>
</evidence>
<feature type="compositionally biased region" description="Polar residues" evidence="6">
    <location>
        <begin position="387"/>
        <end position="402"/>
    </location>
</feature>
<dbReference type="PANTHER" id="PTHR24379:SF121">
    <property type="entry name" value="C2H2-TYPE DOMAIN-CONTAINING PROTEIN"/>
    <property type="match status" value="1"/>
</dbReference>
<dbReference type="InterPro" id="IPR017907">
    <property type="entry name" value="Znf_RING_CS"/>
</dbReference>
<evidence type="ECO:0000256" key="5">
    <source>
        <dbReference type="PROSITE-ProRule" id="PRU00042"/>
    </source>
</evidence>
<dbReference type="InterPro" id="IPR001841">
    <property type="entry name" value="Znf_RING"/>
</dbReference>
<dbReference type="PANTHER" id="PTHR24379">
    <property type="entry name" value="KRAB AND ZINC FINGER DOMAIN-CONTAINING"/>
    <property type="match status" value="1"/>
</dbReference>
<dbReference type="PROSITE" id="PS00518">
    <property type="entry name" value="ZF_RING_1"/>
    <property type="match status" value="1"/>
</dbReference>
<dbReference type="SMART" id="SM00355">
    <property type="entry name" value="ZnF_C2H2"/>
    <property type="match status" value="9"/>
</dbReference>
<dbReference type="SUPFAM" id="SSF57850">
    <property type="entry name" value="RING/U-box"/>
    <property type="match status" value="1"/>
</dbReference>
<reference evidence="9 10" key="1">
    <citation type="submission" date="2019-01" db="EMBL/GenBank/DDBJ databases">
        <title>Draft genome sequences of three monokaryotic isolates of the white-rot basidiomycete fungus Dichomitus squalens.</title>
        <authorList>
            <consortium name="DOE Joint Genome Institute"/>
            <person name="Lopez S.C."/>
            <person name="Andreopoulos B."/>
            <person name="Pangilinan J."/>
            <person name="Lipzen A."/>
            <person name="Riley R."/>
            <person name="Ahrendt S."/>
            <person name="Ng V."/>
            <person name="Barry K."/>
            <person name="Daum C."/>
            <person name="Grigoriev I.V."/>
            <person name="Hilden K.S."/>
            <person name="Makela M.R."/>
            <person name="de Vries R.P."/>
        </authorList>
    </citation>
    <scope>NUCLEOTIDE SEQUENCE [LARGE SCALE GENOMIC DNA]</scope>
    <source>
        <strain evidence="9 10">CBS 464.89</strain>
    </source>
</reference>
<dbReference type="EMBL" id="ML145137">
    <property type="protein sequence ID" value="TBU57412.1"/>
    <property type="molecule type" value="Genomic_DNA"/>
</dbReference>
<dbReference type="PROSITE" id="PS50157">
    <property type="entry name" value="ZINC_FINGER_C2H2_2"/>
    <property type="match status" value="2"/>
</dbReference>
<evidence type="ECO:0000256" key="3">
    <source>
        <dbReference type="ARBA" id="ARBA00022771"/>
    </source>
</evidence>
<evidence type="ECO:0000259" key="8">
    <source>
        <dbReference type="PROSITE" id="PS50157"/>
    </source>
</evidence>
<evidence type="ECO:0000256" key="6">
    <source>
        <dbReference type="SAM" id="MobiDB-lite"/>
    </source>
</evidence>
<dbReference type="Gene3D" id="3.30.160.60">
    <property type="entry name" value="Classic Zinc Finger"/>
    <property type="match status" value="1"/>
</dbReference>
<protein>
    <recommendedName>
        <fullName evidence="11">RING-type domain-containing protein</fullName>
    </recommendedName>
</protein>
<dbReference type="Proteomes" id="UP000292082">
    <property type="component" value="Unassembled WGS sequence"/>
</dbReference>
<evidence type="ECO:0008006" key="11">
    <source>
        <dbReference type="Google" id="ProtNLM"/>
    </source>
</evidence>
<keyword evidence="4" id="KW-0862">Zinc</keyword>
<dbReference type="PROSITE" id="PS50089">
    <property type="entry name" value="ZF_RING_2"/>
    <property type="match status" value="1"/>
</dbReference>
<dbReference type="AlphaFoldDB" id="A0A4Q9PSK9"/>
<feature type="domain" description="C2H2-type" evidence="8">
    <location>
        <begin position="25"/>
        <end position="54"/>
    </location>
</feature>
<feature type="domain" description="C2H2-type" evidence="8">
    <location>
        <begin position="200"/>
        <end position="230"/>
    </location>
</feature>
<dbReference type="InterPro" id="IPR013087">
    <property type="entry name" value="Znf_C2H2_type"/>
</dbReference>
<evidence type="ECO:0000313" key="10">
    <source>
        <dbReference type="Proteomes" id="UP000292082"/>
    </source>
</evidence>
<evidence type="ECO:0000256" key="1">
    <source>
        <dbReference type="ARBA" id="ARBA00022723"/>
    </source>
</evidence>
<dbReference type="SMART" id="SM00184">
    <property type="entry name" value="RING"/>
    <property type="match status" value="1"/>
</dbReference>
<keyword evidence="1" id="KW-0479">Metal-binding</keyword>
<evidence type="ECO:0000313" key="9">
    <source>
        <dbReference type="EMBL" id="TBU57412.1"/>
    </source>
</evidence>
<feature type="domain" description="RING-type" evidence="7">
    <location>
        <begin position="492"/>
        <end position="531"/>
    </location>
</feature>
<keyword evidence="3 5" id="KW-0863">Zinc-finger</keyword>
<keyword evidence="10" id="KW-1185">Reference proteome</keyword>
<feature type="compositionally biased region" description="Polar residues" evidence="6">
    <location>
        <begin position="413"/>
        <end position="424"/>
    </location>
</feature>
<dbReference type="PROSITE" id="PS00028">
    <property type="entry name" value="ZINC_FINGER_C2H2_1"/>
    <property type="match status" value="2"/>
</dbReference>
<evidence type="ECO:0000256" key="4">
    <source>
        <dbReference type="ARBA" id="ARBA00022833"/>
    </source>
</evidence>
<dbReference type="Gene3D" id="3.30.40.10">
    <property type="entry name" value="Zinc/RING finger domain, C3HC4 (zinc finger)"/>
    <property type="match status" value="1"/>
</dbReference>
<accession>A0A4Q9PSK9</accession>
<keyword evidence="2" id="KW-0677">Repeat</keyword>
<gene>
    <name evidence="9" type="ORF">BD310DRAFT_968158</name>
</gene>
<feature type="compositionally biased region" description="Polar residues" evidence="6">
    <location>
        <begin position="452"/>
        <end position="463"/>
    </location>
</feature>